<dbReference type="InParanoid" id="A0A0C3HW80"/>
<accession>A0A0C3HW80</accession>
<reference evidence="2 3" key="1">
    <citation type="submission" date="2014-04" db="EMBL/GenBank/DDBJ databases">
        <authorList>
            <consortium name="DOE Joint Genome Institute"/>
            <person name="Kuo A."/>
            <person name="Martino E."/>
            <person name="Perotto S."/>
            <person name="Kohler A."/>
            <person name="Nagy L.G."/>
            <person name="Floudas D."/>
            <person name="Copeland A."/>
            <person name="Barry K.W."/>
            <person name="Cichocki N."/>
            <person name="Veneault-Fourrey C."/>
            <person name="LaButti K."/>
            <person name="Lindquist E.A."/>
            <person name="Lipzen A."/>
            <person name="Lundell T."/>
            <person name="Morin E."/>
            <person name="Murat C."/>
            <person name="Sun H."/>
            <person name="Tunlid A."/>
            <person name="Henrissat B."/>
            <person name="Grigoriev I.V."/>
            <person name="Hibbett D.S."/>
            <person name="Martin F."/>
            <person name="Nordberg H.P."/>
            <person name="Cantor M.N."/>
            <person name="Hua S.X."/>
        </authorList>
    </citation>
    <scope>NUCLEOTIDE SEQUENCE [LARGE SCALE GENOMIC DNA]</scope>
    <source>
        <strain evidence="2 3">Zn</strain>
    </source>
</reference>
<dbReference type="Proteomes" id="UP000054321">
    <property type="component" value="Unassembled WGS sequence"/>
</dbReference>
<feature type="region of interest" description="Disordered" evidence="1">
    <location>
        <begin position="322"/>
        <end position="372"/>
    </location>
</feature>
<feature type="compositionally biased region" description="Polar residues" evidence="1">
    <location>
        <begin position="344"/>
        <end position="354"/>
    </location>
</feature>
<name>A0A0C3HW80_OIDMZ</name>
<evidence type="ECO:0000313" key="3">
    <source>
        <dbReference type="Proteomes" id="UP000054321"/>
    </source>
</evidence>
<organism evidence="2 3">
    <name type="scientific">Oidiodendron maius (strain Zn)</name>
    <dbReference type="NCBI Taxonomy" id="913774"/>
    <lineage>
        <taxon>Eukaryota</taxon>
        <taxon>Fungi</taxon>
        <taxon>Dikarya</taxon>
        <taxon>Ascomycota</taxon>
        <taxon>Pezizomycotina</taxon>
        <taxon>Leotiomycetes</taxon>
        <taxon>Leotiomycetes incertae sedis</taxon>
        <taxon>Myxotrichaceae</taxon>
        <taxon>Oidiodendron</taxon>
    </lineage>
</organism>
<gene>
    <name evidence="2" type="ORF">OIDMADRAFT_47076</name>
</gene>
<dbReference type="HOGENOM" id="CLU_719796_0_0_1"/>
<reference evidence="3" key="2">
    <citation type="submission" date="2015-01" db="EMBL/GenBank/DDBJ databases">
        <title>Evolutionary Origins and Diversification of the Mycorrhizal Mutualists.</title>
        <authorList>
            <consortium name="DOE Joint Genome Institute"/>
            <consortium name="Mycorrhizal Genomics Consortium"/>
            <person name="Kohler A."/>
            <person name="Kuo A."/>
            <person name="Nagy L.G."/>
            <person name="Floudas D."/>
            <person name="Copeland A."/>
            <person name="Barry K.W."/>
            <person name="Cichocki N."/>
            <person name="Veneault-Fourrey C."/>
            <person name="LaButti K."/>
            <person name="Lindquist E.A."/>
            <person name="Lipzen A."/>
            <person name="Lundell T."/>
            <person name="Morin E."/>
            <person name="Murat C."/>
            <person name="Riley R."/>
            <person name="Ohm R."/>
            <person name="Sun H."/>
            <person name="Tunlid A."/>
            <person name="Henrissat B."/>
            <person name="Grigoriev I.V."/>
            <person name="Hibbett D.S."/>
            <person name="Martin F."/>
        </authorList>
    </citation>
    <scope>NUCLEOTIDE SEQUENCE [LARGE SCALE GENOMIC DNA]</scope>
    <source>
        <strain evidence="3">Zn</strain>
    </source>
</reference>
<feature type="region of interest" description="Disordered" evidence="1">
    <location>
        <begin position="26"/>
        <end position="61"/>
    </location>
</feature>
<protein>
    <submittedName>
        <fullName evidence="2">Uncharacterized protein</fullName>
    </submittedName>
</protein>
<evidence type="ECO:0000313" key="2">
    <source>
        <dbReference type="EMBL" id="KIN07170.1"/>
    </source>
</evidence>
<dbReference type="EMBL" id="KN832870">
    <property type="protein sequence ID" value="KIN07170.1"/>
    <property type="molecule type" value="Genomic_DNA"/>
</dbReference>
<dbReference type="AlphaFoldDB" id="A0A0C3HW80"/>
<evidence type="ECO:0000256" key="1">
    <source>
        <dbReference type="SAM" id="MobiDB-lite"/>
    </source>
</evidence>
<sequence>MALKLSSSSRFGASPSVRLGLQHIGIIRKSDRQSPPSPARYARPVRSDPDSRSMTTSSYPAASRRDLLDSVHAALPLLPSQHTGRLASHIYAVLEAAGSDPAVPSLPSRHVTFPLEAHVNISSRRDHPCLQESVPDNPWQTHLPSIRGRGTHGVGKMNIDEGCQPRSRPHSAIAPRDVVQAGISSSQQGQHWAWLDQQQSWLDWAEISFEKAADSSSDESGDEINRNLALSKADQPMPDLESTAYSEDLAQARYQWGSDPAFTANNFIPPAAQLSETEITSIWNEYVISSLKPVNALSANPPANHPLIVGNHDLDIDDVESASSRISGSLPSPVADTNRPRNPENVNSSVTTGKRQPLQPFRGGRKRPMPPRVRPWLEQFSMYT</sequence>
<keyword evidence="3" id="KW-1185">Reference proteome</keyword>
<proteinExistence type="predicted"/>